<name>A0A438MFV8_9ACTN</name>
<feature type="compositionally biased region" description="Low complexity" evidence="1">
    <location>
        <begin position="77"/>
        <end position="89"/>
    </location>
</feature>
<sequence length="332" mass="37403">MDELRLLKERHDALPDPDERAVTEARSRLLSHMRERPRSRRRPLRVTWAIGLAGAAALVAAVVIVPGVRDGSERPQARPSSSQPSSTPLRLRKVATAEDLAANAAALAAAHPDPVPEPDQWAYIKTKEARGKGTRTHEMWRRANEKQFAFIEDGKLKVLDGSEFEVTYPYLLSLPTEPAALLARVYEEMDAEHVKRQAQRRRGQATVPPLTAEQRHTYAFQHIVQGMRDAVLPRALRSAMYGALADIPGVRYEARATDLAKRPGVTLYRIHEGYLRDEIFIDPDTYAYLGYRMIAVRDHENPRVYEFIKKGQMFGWGSLIASGVVDRPGERP</sequence>
<evidence type="ECO:0000256" key="1">
    <source>
        <dbReference type="SAM" id="MobiDB-lite"/>
    </source>
</evidence>
<keyword evidence="2" id="KW-0472">Membrane</keyword>
<dbReference type="NCBIfam" id="NF038083">
    <property type="entry name" value="CU044_5270_fam"/>
    <property type="match status" value="1"/>
</dbReference>
<evidence type="ECO:0008006" key="5">
    <source>
        <dbReference type="Google" id="ProtNLM"/>
    </source>
</evidence>
<feature type="transmembrane region" description="Helical" evidence="2">
    <location>
        <begin position="46"/>
        <end position="68"/>
    </location>
</feature>
<dbReference type="InterPro" id="IPR047789">
    <property type="entry name" value="CU044_5270-like"/>
</dbReference>
<dbReference type="OrthoDB" id="3612087at2"/>
<keyword evidence="2" id="KW-0812">Transmembrane</keyword>
<organism evidence="3 4">
    <name type="scientific">Nonomuraea polychroma</name>
    <dbReference type="NCBI Taxonomy" id="46176"/>
    <lineage>
        <taxon>Bacteria</taxon>
        <taxon>Bacillati</taxon>
        <taxon>Actinomycetota</taxon>
        <taxon>Actinomycetes</taxon>
        <taxon>Streptosporangiales</taxon>
        <taxon>Streptosporangiaceae</taxon>
        <taxon>Nonomuraea</taxon>
    </lineage>
</organism>
<gene>
    <name evidence="3" type="ORF">EDD27_7071</name>
</gene>
<evidence type="ECO:0000313" key="3">
    <source>
        <dbReference type="EMBL" id="RVX44341.1"/>
    </source>
</evidence>
<comment type="caution">
    <text evidence="3">The sequence shown here is derived from an EMBL/GenBank/DDBJ whole genome shotgun (WGS) entry which is preliminary data.</text>
</comment>
<proteinExistence type="predicted"/>
<feature type="region of interest" description="Disordered" evidence="1">
    <location>
        <begin position="69"/>
        <end position="90"/>
    </location>
</feature>
<keyword evidence="2" id="KW-1133">Transmembrane helix</keyword>
<keyword evidence="4" id="KW-1185">Reference proteome</keyword>
<reference evidence="3 4" key="1">
    <citation type="submission" date="2019-01" db="EMBL/GenBank/DDBJ databases">
        <title>Sequencing the genomes of 1000 actinobacteria strains.</title>
        <authorList>
            <person name="Klenk H.-P."/>
        </authorList>
    </citation>
    <scope>NUCLEOTIDE SEQUENCE [LARGE SCALE GENOMIC DNA]</scope>
    <source>
        <strain evidence="3 4">DSM 43925</strain>
    </source>
</reference>
<evidence type="ECO:0000313" key="4">
    <source>
        <dbReference type="Proteomes" id="UP000284824"/>
    </source>
</evidence>
<dbReference type="EMBL" id="SAUN01000001">
    <property type="protein sequence ID" value="RVX44341.1"/>
    <property type="molecule type" value="Genomic_DNA"/>
</dbReference>
<accession>A0A438MFV8</accession>
<protein>
    <recommendedName>
        <fullName evidence="5">CU044_5270 family protein</fullName>
    </recommendedName>
</protein>
<evidence type="ECO:0000256" key="2">
    <source>
        <dbReference type="SAM" id="Phobius"/>
    </source>
</evidence>
<feature type="region of interest" description="Disordered" evidence="1">
    <location>
        <begin position="1"/>
        <end position="20"/>
    </location>
</feature>
<dbReference type="Proteomes" id="UP000284824">
    <property type="component" value="Unassembled WGS sequence"/>
</dbReference>
<dbReference type="AlphaFoldDB" id="A0A438MFV8"/>
<dbReference type="RefSeq" id="WP_127936128.1">
    <property type="nucleotide sequence ID" value="NZ_SAUN01000001.1"/>
</dbReference>